<dbReference type="Pfam" id="PF06831">
    <property type="entry name" value="H2TH"/>
    <property type="match status" value="1"/>
</dbReference>
<dbReference type="Gene3D" id="1.10.8.50">
    <property type="match status" value="1"/>
</dbReference>
<dbReference type="PANTHER" id="PTHR22993">
    <property type="entry name" value="FORMAMIDOPYRIMIDINE-DNA GLYCOSYLASE"/>
    <property type="match status" value="1"/>
</dbReference>
<dbReference type="Gene3D" id="3.20.190.10">
    <property type="entry name" value="MutM-like, N-terminal"/>
    <property type="match status" value="1"/>
</dbReference>
<dbReference type="Pfam" id="PF01149">
    <property type="entry name" value="Fapy_DNA_glyco"/>
    <property type="match status" value="1"/>
</dbReference>
<keyword evidence="11" id="KW-0234">DNA repair</keyword>
<evidence type="ECO:0000256" key="15">
    <source>
        <dbReference type="ARBA" id="ARBA00044632"/>
    </source>
</evidence>
<dbReference type="Proteomes" id="UP000179241">
    <property type="component" value="Unassembled WGS sequence"/>
</dbReference>
<dbReference type="InterPro" id="IPR010979">
    <property type="entry name" value="Ribosomal_uS13-like_H2TH"/>
</dbReference>
<evidence type="ECO:0000256" key="14">
    <source>
        <dbReference type="ARBA" id="ARBA00023295"/>
    </source>
</evidence>
<comment type="similarity">
    <text evidence="3">Belongs to the FPG family.</text>
</comment>
<dbReference type="SUPFAM" id="SSF81624">
    <property type="entry name" value="N-terminal domain of MutM-like DNA repair proteins"/>
    <property type="match status" value="1"/>
</dbReference>
<comment type="caution">
    <text evidence="19">The sequence shown here is derived from an EMBL/GenBank/DDBJ whole genome shotgun (WGS) entry which is preliminary data.</text>
</comment>
<comment type="catalytic activity">
    <reaction evidence="15">
        <text>2'-deoxyribonucleotide-(2'-deoxyribose 5'-phosphate)-2'-deoxyribonucleotide-DNA = a 3'-end 2'-deoxyribonucleotide-(2,3-dehydro-2,3-deoxyribose 5'-phosphate)-DNA + a 5'-end 5'-phospho-2'-deoxyribonucleoside-DNA + H(+)</text>
        <dbReference type="Rhea" id="RHEA:66592"/>
        <dbReference type="Rhea" id="RHEA-COMP:13180"/>
        <dbReference type="Rhea" id="RHEA-COMP:16897"/>
        <dbReference type="Rhea" id="RHEA-COMP:17067"/>
        <dbReference type="ChEBI" id="CHEBI:15378"/>
        <dbReference type="ChEBI" id="CHEBI:136412"/>
        <dbReference type="ChEBI" id="CHEBI:157695"/>
        <dbReference type="ChEBI" id="CHEBI:167181"/>
        <dbReference type="EC" id="4.2.99.18"/>
    </reaction>
</comment>
<dbReference type="Pfam" id="PF06827">
    <property type="entry name" value="zf-FPG_IleRS"/>
    <property type="match status" value="1"/>
</dbReference>
<keyword evidence="7 16" id="KW-0863">Zinc-finger</keyword>
<evidence type="ECO:0000256" key="4">
    <source>
        <dbReference type="ARBA" id="ARBA00011245"/>
    </source>
</evidence>
<evidence type="ECO:0000256" key="2">
    <source>
        <dbReference type="ARBA" id="ARBA00001947"/>
    </source>
</evidence>
<name>A0A1F8CKN3_9BACT</name>
<dbReference type="PROSITE" id="PS51068">
    <property type="entry name" value="FPG_CAT"/>
    <property type="match status" value="1"/>
</dbReference>
<keyword evidence="8" id="KW-0378">Hydrolase</keyword>
<evidence type="ECO:0000313" key="19">
    <source>
        <dbReference type="EMBL" id="OGM76897.1"/>
    </source>
</evidence>
<keyword evidence="14" id="KW-0326">Glycosidase</keyword>
<evidence type="ECO:0000256" key="10">
    <source>
        <dbReference type="ARBA" id="ARBA00023125"/>
    </source>
</evidence>
<dbReference type="NCBIfam" id="NF002211">
    <property type="entry name" value="PRK01103.1"/>
    <property type="match status" value="1"/>
</dbReference>
<evidence type="ECO:0000256" key="7">
    <source>
        <dbReference type="ARBA" id="ARBA00022771"/>
    </source>
</evidence>
<dbReference type="InterPro" id="IPR015886">
    <property type="entry name" value="H2TH_FPG"/>
</dbReference>
<comment type="catalytic activity">
    <reaction evidence="1">
        <text>Hydrolysis of DNA containing ring-opened 7-methylguanine residues, releasing 2,6-diamino-4-hydroxy-5-(N-methyl)formamidopyrimidine.</text>
        <dbReference type="EC" id="3.2.2.23"/>
    </reaction>
</comment>
<dbReference type="NCBIfam" id="TIGR00577">
    <property type="entry name" value="fpg"/>
    <property type="match status" value="1"/>
</dbReference>
<keyword evidence="9" id="KW-0862">Zinc</keyword>
<keyword evidence="10" id="KW-0238">DNA-binding</keyword>
<dbReference type="PANTHER" id="PTHR22993:SF9">
    <property type="entry name" value="FORMAMIDOPYRIMIDINE-DNA GLYCOSYLASE"/>
    <property type="match status" value="1"/>
</dbReference>
<evidence type="ECO:0000256" key="6">
    <source>
        <dbReference type="ARBA" id="ARBA00022763"/>
    </source>
</evidence>
<dbReference type="InterPro" id="IPR020629">
    <property type="entry name" value="FPG_Glyclase"/>
</dbReference>
<evidence type="ECO:0000256" key="1">
    <source>
        <dbReference type="ARBA" id="ARBA00001668"/>
    </source>
</evidence>
<dbReference type="SUPFAM" id="SSF57716">
    <property type="entry name" value="Glucocorticoid receptor-like (DNA-binding domain)"/>
    <property type="match status" value="1"/>
</dbReference>
<accession>A0A1F8CKN3</accession>
<keyword evidence="13" id="KW-0511">Multifunctional enzyme</keyword>
<reference evidence="19 20" key="1">
    <citation type="journal article" date="2016" name="Nat. Commun.">
        <title>Thousands of microbial genomes shed light on interconnected biogeochemical processes in an aquifer system.</title>
        <authorList>
            <person name="Anantharaman K."/>
            <person name="Brown C.T."/>
            <person name="Hug L.A."/>
            <person name="Sharon I."/>
            <person name="Castelle C.J."/>
            <person name="Probst A.J."/>
            <person name="Thomas B.C."/>
            <person name="Singh A."/>
            <person name="Wilkins M.J."/>
            <person name="Karaoz U."/>
            <person name="Brodie E.L."/>
            <person name="Williams K.H."/>
            <person name="Hubbard S.S."/>
            <person name="Banfield J.F."/>
        </authorList>
    </citation>
    <scope>NUCLEOTIDE SEQUENCE [LARGE SCALE GENOMIC DNA]</scope>
</reference>
<proteinExistence type="inferred from homology"/>
<keyword evidence="5" id="KW-0479">Metal-binding</keyword>
<evidence type="ECO:0000259" key="17">
    <source>
        <dbReference type="PROSITE" id="PS51066"/>
    </source>
</evidence>
<evidence type="ECO:0000256" key="11">
    <source>
        <dbReference type="ARBA" id="ARBA00023204"/>
    </source>
</evidence>
<evidence type="ECO:0000313" key="20">
    <source>
        <dbReference type="Proteomes" id="UP000179241"/>
    </source>
</evidence>
<dbReference type="InterPro" id="IPR000214">
    <property type="entry name" value="Znf_DNA_glyclase/AP_lyase"/>
</dbReference>
<keyword evidence="6" id="KW-0227">DNA damage</keyword>
<evidence type="ECO:0000256" key="16">
    <source>
        <dbReference type="PROSITE-ProRule" id="PRU00391"/>
    </source>
</evidence>
<dbReference type="GO" id="GO:0003684">
    <property type="term" value="F:damaged DNA binding"/>
    <property type="evidence" value="ECO:0007669"/>
    <property type="project" value="InterPro"/>
</dbReference>
<dbReference type="InterPro" id="IPR012319">
    <property type="entry name" value="FPG_cat"/>
</dbReference>
<dbReference type="GO" id="GO:0006284">
    <property type="term" value="P:base-excision repair"/>
    <property type="evidence" value="ECO:0007669"/>
    <property type="project" value="InterPro"/>
</dbReference>
<sequence>MPELPEVQTIAGQLEKTVVGQTVLDVKVLIAKLFTGDPQTLIGTKIISVRRFAKVMVLDFDNNSSVLVHLKMTGQLLYTPKGSQSVFSDKVIGGAPGKHTGVMFTLNRGTLYFNDYRRFGYVKVVPTELVNTSGFIGKLGPEWLKDITLPYFSEVLSKTKKPIKVLLLDQEKMAGAGNIYVVESLFLAGIRPERPANSLSIKEVEKLFKSVEIILKRAIKLQGSSEQAYVTLEGQEGSYHKNFLVYSREGQKCLNNCGGVIQKIKLGGRGTYFCPKCQN</sequence>
<dbReference type="InterPro" id="IPR015887">
    <property type="entry name" value="DNA_glyclase_Znf_dom_DNA_BS"/>
</dbReference>
<dbReference type="CDD" id="cd08966">
    <property type="entry name" value="EcFpg-like_N"/>
    <property type="match status" value="1"/>
</dbReference>
<dbReference type="SMART" id="SM01232">
    <property type="entry name" value="H2TH"/>
    <property type="match status" value="1"/>
</dbReference>
<dbReference type="GO" id="GO:0008270">
    <property type="term" value="F:zinc ion binding"/>
    <property type="evidence" value="ECO:0007669"/>
    <property type="project" value="UniProtKB-KW"/>
</dbReference>
<feature type="domain" description="FPG-type" evidence="17">
    <location>
        <begin position="244"/>
        <end position="279"/>
    </location>
</feature>
<evidence type="ECO:0000256" key="8">
    <source>
        <dbReference type="ARBA" id="ARBA00022801"/>
    </source>
</evidence>
<dbReference type="AlphaFoldDB" id="A0A1F8CKN3"/>
<dbReference type="InterPro" id="IPR035937">
    <property type="entry name" value="FPG_N"/>
</dbReference>
<comment type="cofactor">
    <cofactor evidence="2">
        <name>Zn(2+)</name>
        <dbReference type="ChEBI" id="CHEBI:29105"/>
    </cofactor>
</comment>
<gene>
    <name evidence="19" type="ORF">A2188_00235</name>
</gene>
<dbReference type="PROSITE" id="PS51066">
    <property type="entry name" value="ZF_FPG_2"/>
    <property type="match status" value="1"/>
</dbReference>
<dbReference type="GO" id="GO:0034039">
    <property type="term" value="F:8-oxo-7,8-dihydroguanine DNA N-glycosylase activity"/>
    <property type="evidence" value="ECO:0007669"/>
    <property type="project" value="TreeGrafter"/>
</dbReference>
<keyword evidence="12" id="KW-0456">Lyase</keyword>
<evidence type="ECO:0000256" key="3">
    <source>
        <dbReference type="ARBA" id="ARBA00009409"/>
    </source>
</evidence>
<evidence type="ECO:0000256" key="5">
    <source>
        <dbReference type="ARBA" id="ARBA00022723"/>
    </source>
</evidence>
<evidence type="ECO:0000256" key="13">
    <source>
        <dbReference type="ARBA" id="ARBA00023268"/>
    </source>
</evidence>
<evidence type="ECO:0000259" key="18">
    <source>
        <dbReference type="PROSITE" id="PS51068"/>
    </source>
</evidence>
<protein>
    <submittedName>
        <fullName evidence="19">DNA-formamidopyrimidine glycosylase</fullName>
    </submittedName>
</protein>
<dbReference type="SUPFAM" id="SSF46946">
    <property type="entry name" value="S13-like H2TH domain"/>
    <property type="match status" value="1"/>
</dbReference>
<evidence type="ECO:0000256" key="9">
    <source>
        <dbReference type="ARBA" id="ARBA00022833"/>
    </source>
</evidence>
<dbReference type="EMBL" id="MGHU01000041">
    <property type="protein sequence ID" value="OGM76897.1"/>
    <property type="molecule type" value="Genomic_DNA"/>
</dbReference>
<feature type="domain" description="Formamidopyrimidine-DNA glycosylase catalytic" evidence="18">
    <location>
        <begin position="2"/>
        <end position="120"/>
    </location>
</feature>
<dbReference type="GO" id="GO:0140078">
    <property type="term" value="F:class I DNA-(apurinic or apyrimidinic site) endonuclease activity"/>
    <property type="evidence" value="ECO:0007669"/>
    <property type="project" value="UniProtKB-EC"/>
</dbReference>
<dbReference type="SMART" id="SM00898">
    <property type="entry name" value="Fapy_DNA_glyco"/>
    <property type="match status" value="1"/>
</dbReference>
<dbReference type="FunFam" id="1.10.8.50:FF:000003">
    <property type="entry name" value="Formamidopyrimidine-DNA glycosylase"/>
    <property type="match status" value="1"/>
</dbReference>
<dbReference type="PROSITE" id="PS01242">
    <property type="entry name" value="ZF_FPG_1"/>
    <property type="match status" value="1"/>
</dbReference>
<organism evidence="19 20">
    <name type="scientific">Candidatus Woesebacteria bacterium RIFOXYA1_FULL_43_9</name>
    <dbReference type="NCBI Taxonomy" id="1802534"/>
    <lineage>
        <taxon>Bacteria</taxon>
        <taxon>Candidatus Woeseibacteriota</taxon>
    </lineage>
</organism>
<dbReference type="InterPro" id="IPR010663">
    <property type="entry name" value="Znf_FPG/IleRS"/>
</dbReference>
<comment type="subunit">
    <text evidence="4">Monomer.</text>
</comment>
<evidence type="ECO:0000256" key="12">
    <source>
        <dbReference type="ARBA" id="ARBA00023239"/>
    </source>
</evidence>